<comment type="caution">
    <text evidence="5">Lacks conserved residue(s) required for the propagation of feature annotation.</text>
</comment>
<keyword evidence="9" id="KW-1185">Reference proteome</keyword>
<dbReference type="Proteomes" id="UP001174936">
    <property type="component" value="Unassembled WGS sequence"/>
</dbReference>
<evidence type="ECO:0000256" key="6">
    <source>
        <dbReference type="SAM" id="MobiDB-lite"/>
    </source>
</evidence>
<feature type="region of interest" description="Disordered" evidence="6">
    <location>
        <begin position="1"/>
        <end position="24"/>
    </location>
</feature>
<name>A0AA39YE26_9PEZI</name>
<comment type="caution">
    <text evidence="8">The sequence shown here is derived from an EMBL/GenBank/DDBJ whole genome shotgun (WGS) entry which is preliminary data.</text>
</comment>
<evidence type="ECO:0000256" key="4">
    <source>
        <dbReference type="ARBA" id="ARBA00022825"/>
    </source>
</evidence>
<keyword evidence="4" id="KW-0720">Serine protease</keyword>
<dbReference type="PANTHER" id="PTHR43806:SF11">
    <property type="entry name" value="CEREVISIN-RELATED"/>
    <property type="match status" value="1"/>
</dbReference>
<dbReference type="GO" id="GO:0004252">
    <property type="term" value="F:serine-type endopeptidase activity"/>
    <property type="evidence" value="ECO:0007669"/>
    <property type="project" value="InterPro"/>
</dbReference>
<dbReference type="EMBL" id="JAULSV010000003">
    <property type="protein sequence ID" value="KAK0649811.1"/>
    <property type="molecule type" value="Genomic_DNA"/>
</dbReference>
<dbReference type="PROSITE" id="PS51892">
    <property type="entry name" value="SUBTILASE"/>
    <property type="match status" value="1"/>
</dbReference>
<dbReference type="Pfam" id="PF00082">
    <property type="entry name" value="Peptidase_S8"/>
    <property type="match status" value="1"/>
</dbReference>
<feature type="compositionally biased region" description="Basic residues" evidence="6">
    <location>
        <begin position="1"/>
        <end position="10"/>
    </location>
</feature>
<dbReference type="GO" id="GO:0006508">
    <property type="term" value="P:proteolysis"/>
    <property type="evidence" value="ECO:0007669"/>
    <property type="project" value="UniProtKB-KW"/>
</dbReference>
<keyword evidence="2" id="KW-0645">Protease</keyword>
<evidence type="ECO:0000259" key="7">
    <source>
        <dbReference type="Pfam" id="PF00082"/>
    </source>
</evidence>
<feature type="domain" description="Peptidase S8/S53" evidence="7">
    <location>
        <begin position="24"/>
        <end position="238"/>
    </location>
</feature>
<evidence type="ECO:0000256" key="1">
    <source>
        <dbReference type="ARBA" id="ARBA00011073"/>
    </source>
</evidence>
<organism evidence="8 9">
    <name type="scientific">Cercophora newfieldiana</name>
    <dbReference type="NCBI Taxonomy" id="92897"/>
    <lineage>
        <taxon>Eukaryota</taxon>
        <taxon>Fungi</taxon>
        <taxon>Dikarya</taxon>
        <taxon>Ascomycota</taxon>
        <taxon>Pezizomycotina</taxon>
        <taxon>Sordariomycetes</taxon>
        <taxon>Sordariomycetidae</taxon>
        <taxon>Sordariales</taxon>
        <taxon>Lasiosphaeriaceae</taxon>
        <taxon>Cercophora</taxon>
    </lineage>
</organism>
<dbReference type="CDD" id="cd00306">
    <property type="entry name" value="Peptidases_S8_S53"/>
    <property type="match status" value="1"/>
</dbReference>
<dbReference type="Gene3D" id="3.40.50.200">
    <property type="entry name" value="Peptidase S8/S53 domain"/>
    <property type="match status" value="1"/>
</dbReference>
<evidence type="ECO:0000256" key="3">
    <source>
        <dbReference type="ARBA" id="ARBA00022801"/>
    </source>
</evidence>
<accession>A0AA39YE26</accession>
<dbReference type="InterPro" id="IPR036852">
    <property type="entry name" value="Peptidase_S8/S53_dom_sf"/>
</dbReference>
<keyword evidence="3" id="KW-0378">Hydrolase</keyword>
<gene>
    <name evidence="8" type="ORF">B0T16DRAFT_410740</name>
</gene>
<reference evidence="8" key="1">
    <citation type="submission" date="2023-06" db="EMBL/GenBank/DDBJ databases">
        <title>Genome-scale phylogeny and comparative genomics of the fungal order Sordariales.</title>
        <authorList>
            <consortium name="Lawrence Berkeley National Laboratory"/>
            <person name="Hensen N."/>
            <person name="Bonometti L."/>
            <person name="Westerberg I."/>
            <person name="Brannstrom I.O."/>
            <person name="Guillou S."/>
            <person name="Cros-Aarteil S."/>
            <person name="Calhoun S."/>
            <person name="Haridas S."/>
            <person name="Kuo A."/>
            <person name="Mondo S."/>
            <person name="Pangilinan J."/>
            <person name="Riley R."/>
            <person name="Labutti K."/>
            <person name="Andreopoulos B."/>
            <person name="Lipzen A."/>
            <person name="Chen C."/>
            <person name="Yanf M."/>
            <person name="Daum C."/>
            <person name="Ng V."/>
            <person name="Clum A."/>
            <person name="Steindorff A."/>
            <person name="Ohm R."/>
            <person name="Martin F."/>
            <person name="Silar P."/>
            <person name="Natvig D."/>
            <person name="Lalanne C."/>
            <person name="Gautier V."/>
            <person name="Ament-Velasquez S.L."/>
            <person name="Kruys A."/>
            <person name="Hutchinson M.I."/>
            <person name="Powell A.J."/>
            <person name="Barry K."/>
            <person name="Miller A.N."/>
            <person name="Grigoriev I.V."/>
            <person name="Debuchy R."/>
            <person name="Gladieux P."/>
            <person name="Thoren M.H."/>
            <person name="Johannesson H."/>
        </authorList>
    </citation>
    <scope>NUCLEOTIDE SEQUENCE</scope>
    <source>
        <strain evidence="8">SMH2532-1</strain>
    </source>
</reference>
<dbReference type="InterPro" id="IPR000209">
    <property type="entry name" value="Peptidase_S8/S53_dom"/>
</dbReference>
<sequence length="316" mass="34796">MNSHKHRIRNRKDFTTTQRATSSAELCKDTNGHGTAVVYQLIKTCPDAHIYVAKVVQERHGDSVNVDRTAVANAIMHAARPVREHGWGVDIISMSFGWDNADRPHWNEGGSNASTASGLNNNRKAPTSISEAIRYATDQHVLLFAAATNYGLSRKNDIFYPARDVNVISVDSQDGDGNPASFAIQSGSGRTKDRFCAPGIGAANPLGKETLSGSSFACPIAAGIAALVLQFTRQSPLKDHPSIEQAVKNHQGMARVLRDKMSDFQIGREVFKILYPWKLFGLPADDEKNRRWAARAIVECLKNEYGEEVGNEIDWY</sequence>
<dbReference type="InterPro" id="IPR015500">
    <property type="entry name" value="Peptidase_S8_subtilisin-rel"/>
</dbReference>
<evidence type="ECO:0000313" key="8">
    <source>
        <dbReference type="EMBL" id="KAK0649811.1"/>
    </source>
</evidence>
<protein>
    <submittedName>
        <fullName evidence="8">Peptidase S8/S53 domain-containing protein</fullName>
    </submittedName>
</protein>
<evidence type="ECO:0000256" key="2">
    <source>
        <dbReference type="ARBA" id="ARBA00022670"/>
    </source>
</evidence>
<dbReference type="SUPFAM" id="SSF52743">
    <property type="entry name" value="Subtilisin-like"/>
    <property type="match status" value="1"/>
</dbReference>
<dbReference type="PANTHER" id="PTHR43806">
    <property type="entry name" value="PEPTIDASE S8"/>
    <property type="match status" value="1"/>
</dbReference>
<feature type="compositionally biased region" description="Polar residues" evidence="6">
    <location>
        <begin position="15"/>
        <end position="24"/>
    </location>
</feature>
<comment type="similarity">
    <text evidence="1 5">Belongs to the peptidase S8 family.</text>
</comment>
<dbReference type="InterPro" id="IPR050131">
    <property type="entry name" value="Peptidase_S8_subtilisin-like"/>
</dbReference>
<proteinExistence type="inferred from homology"/>
<dbReference type="AlphaFoldDB" id="A0AA39YE26"/>
<dbReference type="PRINTS" id="PR00723">
    <property type="entry name" value="SUBTILISIN"/>
</dbReference>
<evidence type="ECO:0000313" key="9">
    <source>
        <dbReference type="Proteomes" id="UP001174936"/>
    </source>
</evidence>
<evidence type="ECO:0000256" key="5">
    <source>
        <dbReference type="PROSITE-ProRule" id="PRU01240"/>
    </source>
</evidence>